<evidence type="ECO:0008006" key="5">
    <source>
        <dbReference type="Google" id="ProtNLM"/>
    </source>
</evidence>
<accession>A0A498C2I8</accession>
<evidence type="ECO:0000313" key="3">
    <source>
        <dbReference type="EMBL" id="RLK47008.1"/>
    </source>
</evidence>
<dbReference type="Proteomes" id="UP000275461">
    <property type="component" value="Unassembled WGS sequence"/>
</dbReference>
<dbReference type="RefSeq" id="WP_121442844.1">
    <property type="nucleotide sequence ID" value="NZ_RCDA01000004.1"/>
</dbReference>
<dbReference type="OrthoDB" id="9835047at2"/>
<keyword evidence="1" id="KW-0175">Coiled coil</keyword>
<evidence type="ECO:0000256" key="1">
    <source>
        <dbReference type="SAM" id="Coils"/>
    </source>
</evidence>
<keyword evidence="2" id="KW-0472">Membrane</keyword>
<sequence>MLRTLLKGLVILWWQKYWLLGTVALVLGGAGAYHLLSSPVYESEAVINTGLPPGVSDYADETEAIIERFRVAEGLEDESALLALETDSDRVHLRVQGESAEAAELLAEDLSRGLLSEFRSHHHGQRSRLEDALEGLDSRISDLRGTLRRLSADRPEEVDNLYLATRALVEDSGQERLERLEAERADLANQLERLEQPGPGMLRQAELPDGPSRPDYGTLWKVAGVLAALLGLLSIILAQQRQDRRRRQG</sequence>
<evidence type="ECO:0000256" key="2">
    <source>
        <dbReference type="SAM" id="Phobius"/>
    </source>
</evidence>
<gene>
    <name evidence="3" type="ORF">DFR31_2322</name>
</gene>
<keyword evidence="4" id="KW-1185">Reference proteome</keyword>
<reference evidence="3 4" key="1">
    <citation type="submission" date="2018-10" db="EMBL/GenBank/DDBJ databases">
        <title>Genomic Encyclopedia of Type Strains, Phase IV (KMG-IV): sequencing the most valuable type-strain genomes for metagenomic binning, comparative biology and taxonomic classification.</title>
        <authorList>
            <person name="Goeker M."/>
        </authorList>
    </citation>
    <scope>NUCLEOTIDE SEQUENCE [LARGE SCALE GENOMIC DNA]</scope>
    <source>
        <strain evidence="3 4">DSM 12769</strain>
    </source>
</reference>
<keyword evidence="2" id="KW-1133">Transmembrane helix</keyword>
<dbReference type="AlphaFoldDB" id="A0A498C2I8"/>
<name>A0A498C2I8_9GAMM</name>
<keyword evidence="2" id="KW-0812">Transmembrane</keyword>
<feature type="transmembrane region" description="Helical" evidence="2">
    <location>
        <begin position="219"/>
        <end position="238"/>
    </location>
</feature>
<dbReference type="EMBL" id="RCDA01000004">
    <property type="protein sequence ID" value="RLK47008.1"/>
    <property type="molecule type" value="Genomic_DNA"/>
</dbReference>
<feature type="coiled-coil region" evidence="1">
    <location>
        <begin position="126"/>
        <end position="197"/>
    </location>
</feature>
<organism evidence="3 4">
    <name type="scientific">Alkalispirillum mobile</name>
    <dbReference type="NCBI Taxonomy" id="85925"/>
    <lineage>
        <taxon>Bacteria</taxon>
        <taxon>Pseudomonadati</taxon>
        <taxon>Pseudomonadota</taxon>
        <taxon>Gammaproteobacteria</taxon>
        <taxon>Chromatiales</taxon>
        <taxon>Ectothiorhodospiraceae</taxon>
        <taxon>Alkalispirillum</taxon>
    </lineage>
</organism>
<protein>
    <recommendedName>
        <fullName evidence="5">Subunit length determinant protein</fullName>
    </recommendedName>
</protein>
<comment type="caution">
    <text evidence="3">The sequence shown here is derived from an EMBL/GenBank/DDBJ whole genome shotgun (WGS) entry which is preliminary data.</text>
</comment>
<proteinExistence type="predicted"/>
<evidence type="ECO:0000313" key="4">
    <source>
        <dbReference type="Proteomes" id="UP000275461"/>
    </source>
</evidence>